<dbReference type="EMBL" id="MDEG01000002">
    <property type="protein sequence ID" value="PPU99297.1"/>
    <property type="molecule type" value="Genomic_DNA"/>
</dbReference>
<dbReference type="SUPFAM" id="SSF111369">
    <property type="entry name" value="HlyD-like secretion proteins"/>
    <property type="match status" value="1"/>
</dbReference>
<dbReference type="InterPro" id="IPR006143">
    <property type="entry name" value="RND_pump_MFP"/>
</dbReference>
<sequence length="435" mass="47064">MAHLGGWRLGQVRADRGCTLCTAVRRLGCLHPCFSLMRTSSAMAIPVTIKKYLKGVLVLLAVSIPVLIRANTSGGEAKDVEVSKASIQEVKPSVLASGTLAYATEVSLTAEVTAKVSEIFVSEGDEVKAGQLLIRLDAETYRNNVAKEDAAVALQKVDIDSKRQKIDLKVKQFERSKQLLPSRMIGQATYDEDRNALELALTDLRSSEQSLRAEQYVLAASRTTLSKTEILSPISGRVISLPIKVGEIAIPSTASLAGSQLLTVADTSILRAELKVDEGDIAKVMVGKPVDVFPAAYPDMAIEGHIRSIALAPIVEKQGRAYKVIAELPDAAGTRLQSGMSCRAEIHLTGSKEHLAIPVEALLSEGSEGTERKHFVVMNRNGVAYRQEVYPGISDDRWQEVVSGIKNDDVVVVGPSRVLWSLKDGDRLDVTTVNR</sequence>
<dbReference type="Gene3D" id="2.40.420.20">
    <property type="match status" value="1"/>
</dbReference>
<dbReference type="NCBIfam" id="TIGR01730">
    <property type="entry name" value="RND_mfp"/>
    <property type="match status" value="1"/>
</dbReference>
<dbReference type="Gene3D" id="1.10.287.470">
    <property type="entry name" value="Helix hairpin bin"/>
    <property type="match status" value="1"/>
</dbReference>
<evidence type="ECO:0000313" key="5">
    <source>
        <dbReference type="Proteomes" id="UP000238261"/>
    </source>
</evidence>
<comment type="caution">
    <text evidence="4">The sequence shown here is derived from an EMBL/GenBank/DDBJ whole genome shotgun (WGS) entry which is preliminary data.</text>
</comment>
<evidence type="ECO:0000313" key="4">
    <source>
        <dbReference type="EMBL" id="PPU99297.1"/>
    </source>
</evidence>
<feature type="domain" description="Multidrug resistance protein MdtA-like barrel-sandwich hybrid" evidence="2">
    <location>
        <begin position="106"/>
        <end position="251"/>
    </location>
</feature>
<evidence type="ECO:0000256" key="1">
    <source>
        <dbReference type="ARBA" id="ARBA00009477"/>
    </source>
</evidence>
<dbReference type="InterPro" id="IPR058792">
    <property type="entry name" value="Beta-barrel_RND_2"/>
</dbReference>
<gene>
    <name evidence="4" type="ORF">XhyaCFBP1156_03235</name>
</gene>
<dbReference type="Gene3D" id="2.40.50.100">
    <property type="match status" value="1"/>
</dbReference>
<name>A0A2S7F1I2_9XANT</name>
<dbReference type="PANTHER" id="PTHR30469:SF15">
    <property type="entry name" value="HLYD FAMILY OF SECRETION PROTEINS"/>
    <property type="match status" value="1"/>
</dbReference>
<keyword evidence="5" id="KW-1185">Reference proteome</keyword>
<evidence type="ECO:0000259" key="2">
    <source>
        <dbReference type="Pfam" id="PF25917"/>
    </source>
</evidence>
<dbReference type="GO" id="GO:0015562">
    <property type="term" value="F:efflux transmembrane transporter activity"/>
    <property type="evidence" value="ECO:0007669"/>
    <property type="project" value="TreeGrafter"/>
</dbReference>
<dbReference type="Pfam" id="PF25917">
    <property type="entry name" value="BSH_RND"/>
    <property type="match status" value="1"/>
</dbReference>
<dbReference type="AlphaFoldDB" id="A0A2S7F1I2"/>
<dbReference type="Pfam" id="PF25954">
    <property type="entry name" value="Beta-barrel_RND_2"/>
    <property type="match status" value="1"/>
</dbReference>
<reference evidence="5" key="1">
    <citation type="submission" date="2016-08" db="EMBL/GenBank/DDBJ databases">
        <authorList>
            <person name="Merda D."/>
            <person name="Briand M."/>
            <person name="Taghouti G."/>
            <person name="Carrere S."/>
            <person name="Gouzy J."/>
            <person name="Portier P."/>
            <person name="Jacques M.-A."/>
            <person name="Fischer-Le Saux M."/>
        </authorList>
    </citation>
    <scope>NUCLEOTIDE SEQUENCE [LARGE SCALE GENOMIC DNA]</scope>
    <source>
        <strain evidence="5">CFBP1156</strain>
    </source>
</reference>
<dbReference type="GO" id="GO:1990281">
    <property type="term" value="C:efflux pump complex"/>
    <property type="evidence" value="ECO:0007669"/>
    <property type="project" value="TreeGrafter"/>
</dbReference>
<accession>A0A2S7F1I2</accession>
<proteinExistence type="inferred from homology"/>
<dbReference type="InterPro" id="IPR058625">
    <property type="entry name" value="MdtA-like_BSH"/>
</dbReference>
<evidence type="ECO:0000259" key="3">
    <source>
        <dbReference type="Pfam" id="PF25954"/>
    </source>
</evidence>
<comment type="similarity">
    <text evidence="1">Belongs to the membrane fusion protein (MFP) (TC 8.A.1) family.</text>
</comment>
<feature type="domain" description="CusB-like beta-barrel" evidence="3">
    <location>
        <begin position="274"/>
        <end position="346"/>
    </location>
</feature>
<dbReference type="Proteomes" id="UP000238261">
    <property type="component" value="Unassembled WGS sequence"/>
</dbReference>
<dbReference type="PANTHER" id="PTHR30469">
    <property type="entry name" value="MULTIDRUG RESISTANCE PROTEIN MDTA"/>
    <property type="match status" value="1"/>
</dbReference>
<dbReference type="Gene3D" id="2.40.30.170">
    <property type="match status" value="1"/>
</dbReference>
<organism evidence="4 5">
    <name type="scientific">Xanthomonas hyacinthi</name>
    <dbReference type="NCBI Taxonomy" id="56455"/>
    <lineage>
        <taxon>Bacteria</taxon>
        <taxon>Pseudomonadati</taxon>
        <taxon>Pseudomonadota</taxon>
        <taxon>Gammaproteobacteria</taxon>
        <taxon>Lysobacterales</taxon>
        <taxon>Lysobacteraceae</taxon>
        <taxon>Xanthomonas</taxon>
    </lineage>
</organism>
<protein>
    <submittedName>
        <fullName evidence="4">Uncharacterized protein</fullName>
    </submittedName>
</protein>